<feature type="coiled-coil region" evidence="14">
    <location>
        <begin position="1057"/>
        <end position="1117"/>
    </location>
</feature>
<accession>A0A3M0JEQ1</accession>
<keyword evidence="10 14" id="KW-0175">Coiled coil</keyword>
<feature type="compositionally biased region" description="Basic and acidic residues" evidence="15">
    <location>
        <begin position="288"/>
        <end position="297"/>
    </location>
</feature>
<keyword evidence="20" id="KW-1185">Reference proteome</keyword>
<dbReference type="SMART" id="SM00179">
    <property type="entry name" value="EGF_CA"/>
    <property type="match status" value="6"/>
</dbReference>
<dbReference type="EMBL" id="QRBI01000152">
    <property type="protein sequence ID" value="RMB98810.1"/>
    <property type="molecule type" value="Genomic_DNA"/>
</dbReference>
<dbReference type="GO" id="GO:0006888">
    <property type="term" value="P:endoplasmic reticulum to Golgi vesicle-mediated transport"/>
    <property type="evidence" value="ECO:0007669"/>
    <property type="project" value="TreeGrafter"/>
</dbReference>
<feature type="region of interest" description="Disordered" evidence="15">
    <location>
        <begin position="2457"/>
        <end position="2482"/>
    </location>
</feature>
<dbReference type="InterPro" id="IPR055088">
    <property type="entry name" value="Fibulin_C"/>
</dbReference>
<dbReference type="FunFam" id="2.10.25.10:FF:000190">
    <property type="entry name" value="fibulin-5 isoform X2"/>
    <property type="match status" value="1"/>
</dbReference>
<dbReference type="InterPro" id="IPR037788">
    <property type="entry name" value="C2B_Tac2-N"/>
</dbReference>
<dbReference type="SUPFAM" id="SSF57196">
    <property type="entry name" value="EGF/Laminin"/>
    <property type="match status" value="1"/>
</dbReference>
<feature type="coiled-coil region" evidence="14">
    <location>
        <begin position="1273"/>
        <end position="1314"/>
    </location>
</feature>
<gene>
    <name evidence="19" type="ORF">DUI87_25029</name>
</gene>
<evidence type="ECO:0000259" key="18">
    <source>
        <dbReference type="PROSITE" id="PS50913"/>
    </source>
</evidence>
<dbReference type="Pfam" id="PF12662">
    <property type="entry name" value="cEGF"/>
    <property type="match status" value="2"/>
</dbReference>
<proteinExistence type="inferred from homology"/>
<evidence type="ECO:0000313" key="20">
    <source>
        <dbReference type="Proteomes" id="UP000269221"/>
    </source>
</evidence>
<dbReference type="PROSITE" id="PS00010">
    <property type="entry name" value="ASX_HYDROXYL"/>
    <property type="match status" value="4"/>
</dbReference>
<dbReference type="GO" id="GO:0007030">
    <property type="term" value="P:Golgi organization"/>
    <property type="evidence" value="ECO:0007669"/>
    <property type="project" value="TreeGrafter"/>
</dbReference>
<feature type="domain" description="GRIP" evidence="18">
    <location>
        <begin position="1712"/>
        <end position="1761"/>
    </location>
</feature>
<dbReference type="InterPro" id="IPR001881">
    <property type="entry name" value="EGF-like_Ca-bd_dom"/>
</dbReference>
<dbReference type="GO" id="GO:0005794">
    <property type="term" value="C:Golgi apparatus"/>
    <property type="evidence" value="ECO:0007669"/>
    <property type="project" value="UniProtKB-SubCell"/>
</dbReference>
<dbReference type="STRING" id="333673.A0A3M0JEQ1"/>
<dbReference type="PANTHER" id="PTHR18921">
    <property type="entry name" value="MYOSIN HEAVY CHAIN - RELATED"/>
    <property type="match status" value="1"/>
</dbReference>
<evidence type="ECO:0000256" key="4">
    <source>
        <dbReference type="ARBA" id="ARBA00022525"/>
    </source>
</evidence>
<dbReference type="Proteomes" id="UP000269221">
    <property type="component" value="Unassembled WGS sequence"/>
</dbReference>
<evidence type="ECO:0000256" key="3">
    <source>
        <dbReference type="ARBA" id="ARBA00006127"/>
    </source>
</evidence>
<feature type="coiled-coil region" evidence="14">
    <location>
        <begin position="1456"/>
        <end position="1536"/>
    </location>
</feature>
<name>A0A3M0JEQ1_HIRRU</name>
<dbReference type="GO" id="GO:0005509">
    <property type="term" value="F:calcium ion binding"/>
    <property type="evidence" value="ECO:0007669"/>
    <property type="project" value="InterPro"/>
</dbReference>
<evidence type="ECO:0000313" key="19">
    <source>
        <dbReference type="EMBL" id="RMB98810.1"/>
    </source>
</evidence>
<dbReference type="CDD" id="cd08692">
    <property type="entry name" value="C2B_Tac2-N"/>
    <property type="match status" value="1"/>
</dbReference>
<evidence type="ECO:0000256" key="7">
    <source>
        <dbReference type="ARBA" id="ARBA00022737"/>
    </source>
</evidence>
<evidence type="ECO:0000259" key="16">
    <source>
        <dbReference type="PROSITE" id="PS50004"/>
    </source>
</evidence>
<keyword evidence="11 13" id="KW-1015">Disulfide bond</keyword>
<feature type="coiled-coil region" evidence="14">
    <location>
        <begin position="589"/>
        <end position="923"/>
    </location>
</feature>
<feature type="region of interest" description="Disordered" evidence="15">
    <location>
        <begin position="1314"/>
        <end position="1336"/>
    </location>
</feature>
<dbReference type="PANTHER" id="PTHR18921:SF2">
    <property type="entry name" value="THYROID RECEPTOR-INTERACTING PROTEIN 11"/>
    <property type="match status" value="1"/>
</dbReference>
<evidence type="ECO:0000256" key="11">
    <source>
        <dbReference type="ARBA" id="ARBA00023157"/>
    </source>
</evidence>
<dbReference type="OrthoDB" id="425925at2759"/>
<dbReference type="Pfam" id="PF22914">
    <property type="entry name" value="Fibulin_C"/>
    <property type="match status" value="1"/>
</dbReference>
<dbReference type="SMART" id="SM00239">
    <property type="entry name" value="C2"/>
    <property type="match status" value="2"/>
</dbReference>
<dbReference type="InterPro" id="IPR000237">
    <property type="entry name" value="GRIP_dom"/>
</dbReference>
<dbReference type="GO" id="GO:0031267">
    <property type="term" value="F:small GTPase binding"/>
    <property type="evidence" value="ECO:0007669"/>
    <property type="project" value="TreeGrafter"/>
</dbReference>
<comment type="similarity">
    <text evidence="3">Belongs to the fibulin family.</text>
</comment>
<dbReference type="SUPFAM" id="SSF57184">
    <property type="entry name" value="Growth factor receptor domain"/>
    <property type="match status" value="1"/>
</dbReference>
<feature type="domain" description="EGF-like" evidence="17">
    <location>
        <begin position="1977"/>
        <end position="2016"/>
    </location>
</feature>
<dbReference type="InterPro" id="IPR035892">
    <property type="entry name" value="C2_domain_sf"/>
</dbReference>
<dbReference type="InterPro" id="IPR000008">
    <property type="entry name" value="C2_dom"/>
</dbReference>
<feature type="coiled-coil region" evidence="14">
    <location>
        <begin position="393"/>
        <end position="564"/>
    </location>
</feature>
<feature type="coiled-coil region" evidence="14">
    <location>
        <begin position="1354"/>
        <end position="1416"/>
    </location>
</feature>
<feature type="domain" description="EGF-like" evidence="17">
    <location>
        <begin position="2017"/>
        <end position="2057"/>
    </location>
</feature>
<dbReference type="InterPro" id="IPR037786">
    <property type="entry name" value="C2A_Tac2-N"/>
</dbReference>
<evidence type="ECO:0000256" key="1">
    <source>
        <dbReference type="ARBA" id="ARBA00004498"/>
    </source>
</evidence>
<keyword evidence="5" id="KW-0272">Extracellular matrix</keyword>
<dbReference type="Pfam" id="PF07645">
    <property type="entry name" value="EGF_CA"/>
    <property type="match status" value="2"/>
</dbReference>
<evidence type="ECO:0000256" key="9">
    <source>
        <dbReference type="ARBA" id="ARBA00023034"/>
    </source>
</evidence>
<keyword evidence="12" id="KW-0325">Glycoprotein</keyword>
<evidence type="ECO:0000256" key="14">
    <source>
        <dbReference type="SAM" id="Coils"/>
    </source>
</evidence>
<dbReference type="Gene3D" id="2.60.40.150">
    <property type="entry name" value="C2 domain"/>
    <property type="match status" value="2"/>
</dbReference>
<dbReference type="InterPro" id="IPR018097">
    <property type="entry name" value="EGF_Ca-bd_CS"/>
</dbReference>
<dbReference type="PROSITE" id="PS01187">
    <property type="entry name" value="EGF_CA"/>
    <property type="match status" value="2"/>
</dbReference>
<comment type="subcellular location">
    <subcellularLocation>
        <location evidence="2">Golgi apparatus</location>
    </subcellularLocation>
    <subcellularLocation>
        <location evidence="1">Secreted</location>
        <location evidence="1">Extracellular space</location>
        <location evidence="1">Extracellular matrix</location>
    </subcellularLocation>
</comment>
<feature type="coiled-coil region" evidence="14">
    <location>
        <begin position="1144"/>
        <end position="1234"/>
    </location>
</feature>
<dbReference type="InterPro" id="IPR000742">
    <property type="entry name" value="EGF"/>
</dbReference>
<keyword evidence="6 13" id="KW-0245">EGF-like domain</keyword>
<dbReference type="InterPro" id="IPR009030">
    <property type="entry name" value="Growth_fac_rcpt_cys_sf"/>
</dbReference>
<evidence type="ECO:0000259" key="17">
    <source>
        <dbReference type="PROSITE" id="PS50026"/>
    </source>
</evidence>
<evidence type="ECO:0000256" key="2">
    <source>
        <dbReference type="ARBA" id="ARBA00004555"/>
    </source>
</evidence>
<feature type="domain" description="EGF-like" evidence="17">
    <location>
        <begin position="1897"/>
        <end position="1937"/>
    </location>
</feature>
<feature type="compositionally biased region" description="Basic and acidic residues" evidence="15">
    <location>
        <begin position="1320"/>
        <end position="1336"/>
    </location>
</feature>
<reference evidence="19 20" key="1">
    <citation type="submission" date="2018-07" db="EMBL/GenBank/DDBJ databases">
        <title>A high quality draft genome assembly of the barn swallow (H. rustica rustica).</title>
        <authorList>
            <person name="Formenti G."/>
            <person name="Chiara M."/>
            <person name="Poveda L."/>
            <person name="Francoijs K.-J."/>
            <person name="Bonisoli-Alquati A."/>
            <person name="Canova L."/>
            <person name="Gianfranceschi L."/>
            <person name="Horner D.S."/>
            <person name="Saino N."/>
        </authorList>
    </citation>
    <scope>NUCLEOTIDE SEQUENCE [LARGE SCALE GENOMIC DNA]</scope>
    <source>
        <strain evidence="19">Chelidonia</strain>
        <tissue evidence="19">Blood</tissue>
    </source>
</reference>
<feature type="coiled-coil region" evidence="14">
    <location>
        <begin position="66"/>
        <end position="132"/>
    </location>
</feature>
<evidence type="ECO:0000256" key="15">
    <source>
        <dbReference type="SAM" id="MobiDB-lite"/>
    </source>
</evidence>
<keyword evidence="8" id="KW-0106">Calcium</keyword>
<evidence type="ECO:0008006" key="21">
    <source>
        <dbReference type="Google" id="ProtNLM"/>
    </source>
</evidence>
<evidence type="ECO:0000256" key="8">
    <source>
        <dbReference type="ARBA" id="ARBA00022837"/>
    </source>
</evidence>
<dbReference type="Gene3D" id="2.10.25.10">
    <property type="entry name" value="Laminin"/>
    <property type="match status" value="5"/>
</dbReference>
<dbReference type="CDD" id="cd08684">
    <property type="entry name" value="C2A_Tac2-N"/>
    <property type="match status" value="1"/>
</dbReference>
<dbReference type="SMART" id="SM00181">
    <property type="entry name" value="EGF"/>
    <property type="match status" value="5"/>
</dbReference>
<feature type="domain" description="C2" evidence="16">
    <location>
        <begin position="2612"/>
        <end position="2739"/>
    </location>
</feature>
<keyword evidence="9" id="KW-0333">Golgi apparatus</keyword>
<feature type="coiled-coil region" evidence="14">
    <location>
        <begin position="1576"/>
        <end position="1705"/>
    </location>
</feature>
<evidence type="ECO:0000256" key="5">
    <source>
        <dbReference type="ARBA" id="ARBA00022530"/>
    </source>
</evidence>
<feature type="compositionally biased region" description="Low complexity" evidence="15">
    <location>
        <begin position="2459"/>
        <end position="2468"/>
    </location>
</feature>
<comment type="caution">
    <text evidence="19">The sequence shown here is derived from an EMBL/GenBank/DDBJ whole genome shotgun (WGS) entry which is preliminary data.</text>
</comment>
<feature type="coiled-coil region" evidence="14">
    <location>
        <begin position="956"/>
        <end position="990"/>
    </location>
</feature>
<keyword evidence="7" id="KW-0677">Repeat</keyword>
<feature type="domain" description="C2" evidence="16">
    <location>
        <begin position="2491"/>
        <end position="2608"/>
    </location>
</feature>
<organism evidence="19 20">
    <name type="scientific">Hirundo rustica rustica</name>
    <dbReference type="NCBI Taxonomy" id="333673"/>
    <lineage>
        <taxon>Eukaryota</taxon>
        <taxon>Metazoa</taxon>
        <taxon>Chordata</taxon>
        <taxon>Craniata</taxon>
        <taxon>Vertebrata</taxon>
        <taxon>Euteleostomi</taxon>
        <taxon>Archelosauria</taxon>
        <taxon>Archosauria</taxon>
        <taxon>Dinosauria</taxon>
        <taxon>Saurischia</taxon>
        <taxon>Theropoda</taxon>
        <taxon>Coelurosauria</taxon>
        <taxon>Aves</taxon>
        <taxon>Neognathae</taxon>
        <taxon>Neoaves</taxon>
        <taxon>Telluraves</taxon>
        <taxon>Australaves</taxon>
        <taxon>Passeriformes</taxon>
        <taxon>Sylvioidea</taxon>
        <taxon>Hirundinidae</taxon>
        <taxon>Hirundo</taxon>
    </lineage>
</organism>
<dbReference type="FunFam" id="2.10.25.10:FF:000240">
    <property type="entry name" value="Vitamin K-dependent protein S"/>
    <property type="match status" value="1"/>
</dbReference>
<sequence>MASWLGGLGSGLGQSLGQVGDSLSSLTGQISSFTKDILLEGAEEVGDAATELHVSNSRLREIESINAAQKLENDRLKKVCSDLEEKHEAAELQIKQLSVEYRNQLQQKEVEISHLKARQNALQEQLQKVQTAAQTAQLGAGVLPAATASTSYVPEVRHSLGFEGDDMDFGDIIWSQQEINRLSNEVSRLESEVDHWKQIAVSSKVQGTDDAEQSEICKLQNLVKELKQKLSQEIDEHQHELSVLQDAHRQKLGEISRRHREEMLEYEERIEELENRLQKDGVSTDAMDDSKIAEQKKRAQSLDGGQVEELQVVKDLEDEIRKLNHELSSAKAENKNLLKEQEFAKQEKIQMAQNYEKLKSDFNDLRRSVAEEDAVLKEEKQLQSKASIPQDVVSLQQALLEDQNSEINQLRQDLERKEHELDESVAERETLIAELEELDKQNQEATQHVITLKEQLSKQHTETDSIIKQLKLDIDCERKKVSELETEKMKTIKELDSQKEKLSHCSYALNDLHITKQQLQDHIKDLQEQLRKAQDCNLHSKKEIEELQERLKEREGELRVSLSKLTEKSNEESNYACQDLLLKEREVEIAKLQNDVSENKQINENLQKSLSNLRTENGKLIAAIEELKQELNDAISEKKKVYLEKDTVVEALKMEKRQLESELNETERRLLEQAHNYKQTIEELSKARSMDTTALQLEHQRLVKLHQEKDFKIAELKRTIEQMEIDHQETKEMLTTSLGGQKQLTDLIKEKEVFIEKYKNQALQVKQELEEYMKVSKKQDLLKQNLEEKDRSLAVMKEENNHLKEEIERLKDQQSRSTPMVEPKTLDIIIELESEVTQLKVIKNNLEEEIKVHKKTIEDQNQATVKLQQSLQEQRKEIDESKFQCEQMNVTHERLFLEKDEEIKNLQKTIEQIKTQLHKERQIIQTDSSDLFRETKVQTLNGENGNEKHDLSKAEIERLVKGIKEREMEIKLLNEKNVSLSQQIDQLSKDEVGKLTRIIQEKDLEIQALNARVSSASYRQDVLSLQQQLQAYALEREQVLAVLSEKTRENSQLKTEYRNIMDMVAAKEAALVRLQEENRRLSSRSENSSQDMSRETIQNLSRIIREKDIEIDALSQKCQTLLTVLQTSSTGADNGAGGVNSNQFEELLQERDKLKQQVKKMEEWKQQVITTVQNMQHESAHLQEELHKLQAQISVESDSTSRLQVDYNGLIQSYEQNEKKLKSFSQELAQVQHSIGQLYNTKDLLLSKLDLVTPSVATASAVSQLSGVQYSPPEALSEECKLLQNELEQLKKKLQEKDSTIRILQENNQRLSDSVATASEIERKSQEGTESEMRQIKEKHDVLQKSLREKDILIKSKSDQLLSVSENLSNKENENELLKQAVTNLKERNLILEMDIRKLKEENEKIVARCREKETEFRALQETNMQFSMMLKEKEFESHSMKEKALAFEKLLKDKEQGKTGELNQLLNEVKSMQEKAVTFQQERDQVMVALKQKQMESSALQSEVQHLHEKEQRLNQELERLRNHLLEMEDSYTREALAAEDREVKLRKKVLILEEKLASSSTAVENASHQASLQVESLQEQLNLVSKQRDETMLQLTISQDQVKQYALSLANLQMVLEQFQQEEKAMYSAELERHQKQSAEWKRKAENLEEKAASLQVSLEEANAALDAASRLTEQLDIKEEQIEELKKEGEIRREMLEDVQNKLMNLMNSTEGKVDKLLMRNLFIGHFHTPKNKRLEVLRLMGSILGLKKEELDQLLSEEQRGVTRWVTGWLGGGAGSKSVPTTPLRPTHQNIFNSQQCTNGFDLDRASGQCLDIDECRTIPEACRGDMVCVNQNGGYLCVPRTNPVYRSPYLSPYSNVYPPPPAPGPVPNYPTVTRPLMCRFGFQLDENNQCADVDECASDSHQCNPTQICINTEGGYTCSCTEGYWLLEGQCLDIDECRYGYCQQLCANVPGSYSCTCNPGFTLNDDGRSCQDVNECTSENPCTQTCVNTYGSFLCRCEPGYELEADGVNCSDMDECSFSEFLCQHECVNGPGSYYCTCPSGYNLLDDSRSCQDINECEIRNFTCTSQQTCFNIPGEYKCLDPVRCEEPYLQINENRCMCPAENPGCRDQPFTILYRVMDMVSGRSVPSDIFQMQATTRYPGAYYIFQIKSGNEGREFYMRQTGPISATLVMTRPVKGPRTIELDLEMITVNTVINFRGSSVIRLRIFVECSYFSNLQGQPKLALVCFVESEGTYVTHLLSHILIAQITRCKVSPVALLAKRGAAPGSDFAGVTVRQAPKSYRQPFEAVSMVQESEAVAASKPTIVEQPPLSSVSVKRQVGCSEDYLLSKLPLDGQEVPFVVPPFKLAYVQPKNRPSISHAGGIKESARASFGDRKAELHGVYQWPRYDVYNPFYLEHRVSPDLIRRFQAKSDSRKLYGSVSDLRPSALPGSLDVSRSMFDLRSPPHRFMKRYDSVSSVPSSTSSRKDSQGSNRSLDTITLSGDERDFGRLNVKLCYVSSVEQIWITVLHCKDLTWPSSCGENPRICVKGILTLPKPVHFKSSAKEGCNDIEFMETFVFAIKLQSLQAVRLVFKIQTQTPRKKTIGECSLALRELSSQESDHWLDISPPSKAPVCRAELQIGTCFQAINRRIQLQILEAQNLPVSSTPLPSNFFVKVGMFSTEGIVYKKKTRLLKSTNGQVKWGEMMAFPVSQAEQGISFLIKLYSRSSVRRKHFLGQVWLSSDSSNSEAVEQWKDTIANPEKVVVKWYSIGPS</sequence>
<keyword evidence="4" id="KW-0964">Secreted</keyword>
<feature type="disulfide bond" evidence="13">
    <location>
        <begin position="1981"/>
        <end position="1991"/>
    </location>
</feature>
<dbReference type="PROSITE" id="PS50004">
    <property type="entry name" value="C2"/>
    <property type="match status" value="2"/>
</dbReference>
<dbReference type="PROSITE" id="PS50913">
    <property type="entry name" value="GRIP"/>
    <property type="match status" value="1"/>
</dbReference>
<dbReference type="PROSITE" id="PS01186">
    <property type="entry name" value="EGF_2"/>
    <property type="match status" value="4"/>
</dbReference>
<dbReference type="SUPFAM" id="SSF49562">
    <property type="entry name" value="C2 domain (Calcium/lipid-binding domain, CaLB)"/>
    <property type="match status" value="2"/>
</dbReference>
<dbReference type="Pfam" id="PF00168">
    <property type="entry name" value="C2"/>
    <property type="match status" value="2"/>
</dbReference>
<dbReference type="PROSITE" id="PS50026">
    <property type="entry name" value="EGF_3"/>
    <property type="match status" value="4"/>
</dbReference>
<evidence type="ECO:0000256" key="10">
    <source>
        <dbReference type="ARBA" id="ARBA00023054"/>
    </source>
</evidence>
<feature type="domain" description="EGF-like" evidence="17">
    <location>
        <begin position="1938"/>
        <end position="1976"/>
    </location>
</feature>
<dbReference type="InterPro" id="IPR049883">
    <property type="entry name" value="NOTCH1_EGF-like"/>
</dbReference>
<dbReference type="InterPro" id="IPR000152">
    <property type="entry name" value="EGF-type_Asp/Asn_hydroxyl_site"/>
</dbReference>
<dbReference type="CDD" id="cd00054">
    <property type="entry name" value="EGF_CA"/>
    <property type="match status" value="6"/>
</dbReference>
<dbReference type="InterPro" id="IPR026823">
    <property type="entry name" value="cEGF"/>
</dbReference>
<comment type="caution">
    <text evidence="13">Lacks conserved residue(s) required for the propagation of feature annotation.</text>
</comment>
<feature type="region of interest" description="Disordered" evidence="15">
    <location>
        <begin position="280"/>
        <end position="300"/>
    </location>
</feature>
<protein>
    <recommendedName>
        <fullName evidence="21">TRIPB protein</fullName>
    </recommendedName>
</protein>
<evidence type="ECO:0000256" key="13">
    <source>
        <dbReference type="PROSITE-ProRule" id="PRU00076"/>
    </source>
</evidence>
<evidence type="ECO:0000256" key="6">
    <source>
        <dbReference type="ARBA" id="ARBA00022536"/>
    </source>
</evidence>
<evidence type="ECO:0000256" key="12">
    <source>
        <dbReference type="ARBA" id="ARBA00023180"/>
    </source>
</evidence>
<dbReference type="FunFam" id="2.10.25.10:FF:000487">
    <property type="entry name" value="Fibulin 5"/>
    <property type="match status" value="1"/>
</dbReference>